<evidence type="ECO:0000256" key="1">
    <source>
        <dbReference type="SAM" id="MobiDB-lite"/>
    </source>
</evidence>
<dbReference type="EMBL" id="JAIWYP010000001">
    <property type="protein sequence ID" value="KAH3885982.1"/>
    <property type="molecule type" value="Genomic_DNA"/>
</dbReference>
<sequence>MAPCTDSNSDVSEDNTRAAFGRLPDTAEVKGVDKSDAASSSTVSSEANSFLFSENCKYKMYPK</sequence>
<feature type="region of interest" description="Disordered" evidence="1">
    <location>
        <begin position="1"/>
        <end position="23"/>
    </location>
</feature>
<name>A0A9D4MXY9_DREPO</name>
<accession>A0A9D4MXY9</accession>
<reference evidence="2" key="1">
    <citation type="journal article" date="2019" name="bioRxiv">
        <title>The Genome of the Zebra Mussel, Dreissena polymorpha: A Resource for Invasive Species Research.</title>
        <authorList>
            <person name="McCartney M.A."/>
            <person name="Auch B."/>
            <person name="Kono T."/>
            <person name="Mallez S."/>
            <person name="Zhang Y."/>
            <person name="Obille A."/>
            <person name="Becker A."/>
            <person name="Abrahante J.E."/>
            <person name="Garbe J."/>
            <person name="Badalamenti J.P."/>
            <person name="Herman A."/>
            <person name="Mangelson H."/>
            <person name="Liachko I."/>
            <person name="Sullivan S."/>
            <person name="Sone E.D."/>
            <person name="Koren S."/>
            <person name="Silverstein K.A.T."/>
            <person name="Beckman K.B."/>
            <person name="Gohl D.M."/>
        </authorList>
    </citation>
    <scope>NUCLEOTIDE SEQUENCE</scope>
    <source>
        <strain evidence="2">Duluth1</strain>
        <tissue evidence="2">Whole animal</tissue>
    </source>
</reference>
<gene>
    <name evidence="2" type="ORF">DPMN_009981</name>
</gene>
<evidence type="ECO:0000313" key="3">
    <source>
        <dbReference type="Proteomes" id="UP000828390"/>
    </source>
</evidence>
<protein>
    <submittedName>
        <fullName evidence="2">Uncharacterized protein</fullName>
    </submittedName>
</protein>
<organism evidence="2 3">
    <name type="scientific">Dreissena polymorpha</name>
    <name type="common">Zebra mussel</name>
    <name type="synonym">Mytilus polymorpha</name>
    <dbReference type="NCBI Taxonomy" id="45954"/>
    <lineage>
        <taxon>Eukaryota</taxon>
        <taxon>Metazoa</taxon>
        <taxon>Spiralia</taxon>
        <taxon>Lophotrochozoa</taxon>
        <taxon>Mollusca</taxon>
        <taxon>Bivalvia</taxon>
        <taxon>Autobranchia</taxon>
        <taxon>Heteroconchia</taxon>
        <taxon>Euheterodonta</taxon>
        <taxon>Imparidentia</taxon>
        <taxon>Neoheterodontei</taxon>
        <taxon>Myida</taxon>
        <taxon>Dreissenoidea</taxon>
        <taxon>Dreissenidae</taxon>
        <taxon>Dreissena</taxon>
    </lineage>
</organism>
<proteinExistence type="predicted"/>
<feature type="compositionally biased region" description="Polar residues" evidence="1">
    <location>
        <begin position="1"/>
        <end position="10"/>
    </location>
</feature>
<evidence type="ECO:0000313" key="2">
    <source>
        <dbReference type="EMBL" id="KAH3885982.1"/>
    </source>
</evidence>
<reference evidence="2" key="2">
    <citation type="submission" date="2020-11" db="EMBL/GenBank/DDBJ databases">
        <authorList>
            <person name="McCartney M.A."/>
            <person name="Auch B."/>
            <person name="Kono T."/>
            <person name="Mallez S."/>
            <person name="Becker A."/>
            <person name="Gohl D.M."/>
            <person name="Silverstein K.A.T."/>
            <person name="Koren S."/>
            <person name="Bechman K.B."/>
            <person name="Herman A."/>
            <person name="Abrahante J.E."/>
            <person name="Garbe J."/>
        </authorList>
    </citation>
    <scope>NUCLEOTIDE SEQUENCE</scope>
    <source>
        <strain evidence="2">Duluth1</strain>
        <tissue evidence="2">Whole animal</tissue>
    </source>
</reference>
<dbReference type="AlphaFoldDB" id="A0A9D4MXY9"/>
<dbReference type="Proteomes" id="UP000828390">
    <property type="component" value="Unassembled WGS sequence"/>
</dbReference>
<comment type="caution">
    <text evidence="2">The sequence shown here is derived from an EMBL/GenBank/DDBJ whole genome shotgun (WGS) entry which is preliminary data.</text>
</comment>
<keyword evidence="3" id="KW-1185">Reference proteome</keyword>